<dbReference type="InterPro" id="IPR051161">
    <property type="entry name" value="Mannose-6P_isomerase_type2"/>
</dbReference>
<dbReference type="GO" id="GO:0004475">
    <property type="term" value="F:mannose-1-phosphate guanylyltransferase (GTP) activity"/>
    <property type="evidence" value="ECO:0007669"/>
    <property type="project" value="TreeGrafter"/>
</dbReference>
<comment type="caution">
    <text evidence="3">The sequence shown here is derived from an EMBL/GenBank/DDBJ whole genome shotgun (WGS) entry which is preliminary data.</text>
</comment>
<dbReference type="OrthoDB" id="9806359at2"/>
<reference evidence="3 4" key="1">
    <citation type="submission" date="2018-03" db="EMBL/GenBank/DDBJ databases">
        <title>Genomic Encyclopedia of Archaeal and Bacterial Type Strains, Phase II (KMG-II): from individual species to whole genera.</title>
        <authorList>
            <person name="Goeker M."/>
        </authorList>
    </citation>
    <scope>NUCLEOTIDE SEQUENCE [LARGE SCALE GENOMIC DNA]</scope>
    <source>
        <strain evidence="3 4">DSM 44889</strain>
    </source>
</reference>
<dbReference type="PANTHER" id="PTHR46390">
    <property type="entry name" value="MANNOSE-1-PHOSPHATE GUANYLYLTRANSFERASE"/>
    <property type="match status" value="1"/>
</dbReference>
<dbReference type="PANTHER" id="PTHR46390:SF1">
    <property type="entry name" value="MANNOSE-1-PHOSPHATE GUANYLYLTRANSFERASE"/>
    <property type="match status" value="1"/>
</dbReference>
<dbReference type="Pfam" id="PF01050">
    <property type="entry name" value="MannoseP_isomer"/>
    <property type="match status" value="1"/>
</dbReference>
<dbReference type="Gene3D" id="2.60.120.10">
    <property type="entry name" value="Jelly Rolls"/>
    <property type="match status" value="1"/>
</dbReference>
<feature type="compositionally biased region" description="Polar residues" evidence="1">
    <location>
        <begin position="1"/>
        <end position="20"/>
    </location>
</feature>
<dbReference type="Proteomes" id="UP000245469">
    <property type="component" value="Unassembled WGS sequence"/>
</dbReference>
<evidence type="ECO:0000313" key="4">
    <source>
        <dbReference type="Proteomes" id="UP000245469"/>
    </source>
</evidence>
<keyword evidence="4" id="KW-1185">Reference proteome</keyword>
<dbReference type="AlphaFoldDB" id="A0A316ABX3"/>
<dbReference type="EMBL" id="QGDQ01000004">
    <property type="protein sequence ID" value="PWJ55082.1"/>
    <property type="molecule type" value="Genomic_DNA"/>
</dbReference>
<name>A0A316ABX3_9ACTN</name>
<keyword evidence="3" id="KW-0413">Isomerase</keyword>
<accession>A0A316ABX3</accession>
<dbReference type="CDD" id="cd02213">
    <property type="entry name" value="cupin_PMI_typeII_C"/>
    <property type="match status" value="1"/>
</dbReference>
<feature type="region of interest" description="Disordered" evidence="1">
    <location>
        <begin position="1"/>
        <end position="25"/>
    </location>
</feature>
<dbReference type="InterPro" id="IPR001538">
    <property type="entry name" value="Man6P_isomerase-2_C"/>
</dbReference>
<organism evidence="3 4">
    <name type="scientific">Quadrisphaera granulorum</name>
    <dbReference type="NCBI Taxonomy" id="317664"/>
    <lineage>
        <taxon>Bacteria</taxon>
        <taxon>Bacillati</taxon>
        <taxon>Actinomycetota</taxon>
        <taxon>Actinomycetes</taxon>
        <taxon>Kineosporiales</taxon>
        <taxon>Kineosporiaceae</taxon>
        <taxon>Quadrisphaera</taxon>
    </lineage>
</organism>
<gene>
    <name evidence="3" type="ORF">BXY45_1043</name>
</gene>
<dbReference type="InterPro" id="IPR011051">
    <property type="entry name" value="RmlC_Cupin_sf"/>
</dbReference>
<evidence type="ECO:0000259" key="2">
    <source>
        <dbReference type="Pfam" id="PF01050"/>
    </source>
</evidence>
<dbReference type="GO" id="GO:0016853">
    <property type="term" value="F:isomerase activity"/>
    <property type="evidence" value="ECO:0007669"/>
    <property type="project" value="UniProtKB-KW"/>
</dbReference>
<dbReference type="GO" id="GO:0009298">
    <property type="term" value="P:GDP-mannose biosynthetic process"/>
    <property type="evidence" value="ECO:0007669"/>
    <property type="project" value="TreeGrafter"/>
</dbReference>
<evidence type="ECO:0000256" key="1">
    <source>
        <dbReference type="SAM" id="MobiDB-lite"/>
    </source>
</evidence>
<dbReference type="SUPFAM" id="SSF51182">
    <property type="entry name" value="RmlC-like cupins"/>
    <property type="match status" value="1"/>
</dbReference>
<feature type="domain" description="Mannose-6-phosphate isomerase type II C-terminal" evidence="2">
    <location>
        <begin position="40"/>
        <end position="143"/>
    </location>
</feature>
<sequence>MRTTIVNSVTAQLSTDQSPEAQHVEAQLPEDQRRSAVFVAERPWGQFQQFVLNQHCTVKLITVEPGRRLSLQKHALRDELWQVLDVPLDVQVGERQWTAQVGERIYTPAGSLHRLGNSGTQPGRILEVAFGHFDEQDIVRLQDDYARPETDRG</sequence>
<dbReference type="GO" id="GO:0005976">
    <property type="term" value="P:polysaccharide metabolic process"/>
    <property type="evidence" value="ECO:0007669"/>
    <property type="project" value="InterPro"/>
</dbReference>
<proteinExistence type="predicted"/>
<dbReference type="InterPro" id="IPR014710">
    <property type="entry name" value="RmlC-like_jellyroll"/>
</dbReference>
<protein>
    <submittedName>
        <fullName evidence="3">Mannose-6-phosphate isomerase type 2</fullName>
    </submittedName>
</protein>
<evidence type="ECO:0000313" key="3">
    <source>
        <dbReference type="EMBL" id="PWJ55082.1"/>
    </source>
</evidence>